<keyword evidence="4 7" id="KW-0812">Transmembrane</keyword>
<dbReference type="PANTHER" id="PTHR43066">
    <property type="entry name" value="RHOMBOID-RELATED PROTEIN"/>
    <property type="match status" value="1"/>
</dbReference>
<keyword evidence="9" id="KW-0378">Hydrolase</keyword>
<dbReference type="GO" id="GO:0016020">
    <property type="term" value="C:membrane"/>
    <property type="evidence" value="ECO:0007669"/>
    <property type="project" value="UniProtKB-SubCell"/>
</dbReference>
<evidence type="ECO:0000256" key="2">
    <source>
        <dbReference type="ARBA" id="ARBA00022475"/>
    </source>
</evidence>
<keyword evidence="10" id="KW-1185">Reference proteome</keyword>
<accession>A0A858Q8J0</accession>
<dbReference type="GO" id="GO:0006508">
    <property type="term" value="P:proteolysis"/>
    <property type="evidence" value="ECO:0007669"/>
    <property type="project" value="UniProtKB-KW"/>
</dbReference>
<dbReference type="RefSeq" id="WP_169603400.1">
    <property type="nucleotide sequence ID" value="NZ_CP046565.1"/>
</dbReference>
<dbReference type="SUPFAM" id="SSF144091">
    <property type="entry name" value="Rhomboid-like"/>
    <property type="match status" value="1"/>
</dbReference>
<evidence type="ECO:0000313" key="10">
    <source>
        <dbReference type="Proteomes" id="UP000503004"/>
    </source>
</evidence>
<dbReference type="KEGG" id="metu:GNH96_09160"/>
<feature type="transmembrane region" description="Helical" evidence="7">
    <location>
        <begin position="12"/>
        <end position="30"/>
    </location>
</feature>
<keyword evidence="5 7" id="KW-1133">Transmembrane helix</keyword>
<evidence type="ECO:0000256" key="4">
    <source>
        <dbReference type="ARBA" id="ARBA00022692"/>
    </source>
</evidence>
<evidence type="ECO:0000313" key="9">
    <source>
        <dbReference type="EMBL" id="QJD30121.1"/>
    </source>
</evidence>
<keyword evidence="6 7" id="KW-0472">Membrane</keyword>
<feature type="transmembrane region" description="Helical" evidence="7">
    <location>
        <begin position="76"/>
        <end position="96"/>
    </location>
</feature>
<dbReference type="Pfam" id="PF01694">
    <property type="entry name" value="Rhomboid"/>
    <property type="match status" value="1"/>
</dbReference>
<evidence type="ECO:0000256" key="1">
    <source>
        <dbReference type="ARBA" id="ARBA00004141"/>
    </source>
</evidence>
<sequence length="237" mass="26794">MIPYRDTIPCRHTPWVTWSLMAFNLAVHLYTQWLPPRALQALFTLHGLVPARYGLPEWAGTVGFPPDVYSPFVTSMFLHGSWFHLVGNMWLLWIFGDNIEDRMGVVRFLFFYLFCGVVAAGLQVYFSPQSTVPTVGASGAIAGVMGAYFFLYPYARLVIWVFFLPLFVTVPAIAFLGAWVIYQLFKATSGFGSHAPYADVAWWGHLGGFITGALLHRLFLLPEREPPEETGLRRVRP</sequence>
<feature type="transmembrane region" description="Helical" evidence="7">
    <location>
        <begin position="108"/>
        <end position="126"/>
    </location>
</feature>
<evidence type="ECO:0000259" key="8">
    <source>
        <dbReference type="Pfam" id="PF01694"/>
    </source>
</evidence>
<feature type="domain" description="Peptidase S54 rhomboid" evidence="8">
    <location>
        <begin position="71"/>
        <end position="219"/>
    </location>
</feature>
<evidence type="ECO:0000256" key="6">
    <source>
        <dbReference type="ARBA" id="ARBA00023136"/>
    </source>
</evidence>
<dbReference type="Gene3D" id="1.20.1540.10">
    <property type="entry name" value="Rhomboid-like"/>
    <property type="match status" value="1"/>
</dbReference>
<dbReference type="Proteomes" id="UP000503004">
    <property type="component" value="Chromosome"/>
</dbReference>
<dbReference type="PANTHER" id="PTHR43066:SF26">
    <property type="entry name" value="RHOMBOID PROTEASE GLPG"/>
    <property type="match status" value="1"/>
</dbReference>
<proteinExistence type="predicted"/>
<dbReference type="FunFam" id="1.20.1540.10:FF:000027">
    <property type="entry name" value="Rhomboid family intramembrane serine protease"/>
    <property type="match status" value="1"/>
</dbReference>
<protein>
    <submittedName>
        <fullName evidence="9">Rhomboid family intramembrane serine protease</fullName>
    </submittedName>
</protein>
<keyword evidence="2" id="KW-1003">Cell membrane</keyword>
<feature type="transmembrane region" description="Helical" evidence="7">
    <location>
        <begin position="132"/>
        <end position="151"/>
    </location>
</feature>
<feature type="transmembrane region" description="Helical" evidence="7">
    <location>
        <begin position="202"/>
        <end position="220"/>
    </location>
</feature>
<feature type="transmembrane region" description="Helical" evidence="7">
    <location>
        <begin position="158"/>
        <end position="182"/>
    </location>
</feature>
<dbReference type="InterPro" id="IPR035952">
    <property type="entry name" value="Rhomboid-like_sf"/>
</dbReference>
<name>A0A858Q8J0_9GAMM</name>
<dbReference type="EMBL" id="CP046565">
    <property type="protein sequence ID" value="QJD30121.1"/>
    <property type="molecule type" value="Genomic_DNA"/>
</dbReference>
<evidence type="ECO:0000256" key="7">
    <source>
        <dbReference type="SAM" id="Phobius"/>
    </source>
</evidence>
<gene>
    <name evidence="9" type="ORF">GNH96_09160</name>
</gene>
<dbReference type="GO" id="GO:0004252">
    <property type="term" value="F:serine-type endopeptidase activity"/>
    <property type="evidence" value="ECO:0007669"/>
    <property type="project" value="InterPro"/>
</dbReference>
<organism evidence="9 10">
    <name type="scientific">Methylococcus geothermalis</name>
    <dbReference type="NCBI Taxonomy" id="2681310"/>
    <lineage>
        <taxon>Bacteria</taxon>
        <taxon>Pseudomonadati</taxon>
        <taxon>Pseudomonadota</taxon>
        <taxon>Gammaproteobacteria</taxon>
        <taxon>Methylococcales</taxon>
        <taxon>Methylococcaceae</taxon>
        <taxon>Methylococcus</taxon>
    </lineage>
</organism>
<keyword evidence="3" id="KW-0997">Cell inner membrane</keyword>
<keyword evidence="9" id="KW-0645">Protease</keyword>
<dbReference type="AlphaFoldDB" id="A0A858Q8J0"/>
<evidence type="ECO:0000256" key="5">
    <source>
        <dbReference type="ARBA" id="ARBA00022989"/>
    </source>
</evidence>
<comment type="subcellular location">
    <subcellularLocation>
        <location evidence="1">Membrane</location>
        <topology evidence="1">Multi-pass membrane protein</topology>
    </subcellularLocation>
</comment>
<dbReference type="InterPro" id="IPR022764">
    <property type="entry name" value="Peptidase_S54_rhomboid_dom"/>
</dbReference>
<reference evidence="10" key="1">
    <citation type="submission" date="2019-12" db="EMBL/GenBank/DDBJ databases">
        <authorList>
            <person name="Awala S.I."/>
            <person name="Rhee S.K."/>
        </authorList>
    </citation>
    <scope>NUCLEOTIDE SEQUENCE [LARGE SCALE GENOMIC DNA]</scope>
    <source>
        <strain evidence="10">IM1</strain>
    </source>
</reference>
<evidence type="ECO:0000256" key="3">
    <source>
        <dbReference type="ARBA" id="ARBA00022519"/>
    </source>
</evidence>